<proteinExistence type="predicted"/>
<dbReference type="GeneID" id="22111151"/>
<protein>
    <submittedName>
        <fullName evidence="1">Uncharacterized protein</fullName>
    </submittedName>
</protein>
<dbReference type="KEGG" id="vg:22111151"/>
<dbReference type="Proteomes" id="UP000029889">
    <property type="component" value="Segment"/>
</dbReference>
<gene>
    <name evidence="1" type="primary">111</name>
    <name evidence="1" type="ORF">PBI_121Q_111</name>
</gene>
<evidence type="ECO:0000313" key="2">
    <source>
        <dbReference type="Proteomes" id="UP000029889"/>
    </source>
</evidence>
<evidence type="ECO:0000313" key="1">
    <source>
        <dbReference type="EMBL" id="AIT14008.1"/>
    </source>
</evidence>
<dbReference type="EMBL" id="KM507819">
    <property type="protein sequence ID" value="AIT14008.1"/>
    <property type="molecule type" value="Genomic_DNA"/>
</dbReference>
<reference evidence="1 2" key="1">
    <citation type="submission" date="2014-09" db="EMBL/GenBank/DDBJ databases">
        <authorList>
            <person name="Lapin J.S."/>
            <person name="Pope W.H."/>
            <person name="Hua J."/>
            <person name="Ford M.E."/>
            <person name="Conway J.F."/>
            <person name="Hatfull G.F."/>
            <person name="Hendrix R.W."/>
        </authorList>
    </citation>
    <scope>NUCLEOTIDE SEQUENCE [LARGE SCALE GENOMIC DNA]</scope>
</reference>
<keyword evidence="2" id="KW-1185">Reference proteome</keyword>
<organism evidence="1 2">
    <name type="scientific">Escherichia phage 121Q</name>
    <dbReference type="NCBI Taxonomy" id="1555202"/>
    <lineage>
        <taxon>Viruses</taxon>
        <taxon>Duplodnaviria</taxon>
        <taxon>Heunggongvirae</taxon>
        <taxon>Uroviricota</taxon>
        <taxon>Caudoviricetes</taxon>
        <taxon>Asteriusvirus</taxon>
        <taxon>Asteriusvirus av121Q</taxon>
    </lineage>
</organism>
<name>A0A097EX66_9CAUD</name>
<sequence length="189" mass="21707">MNFIKFNTSELEAYFNTNNKFNIILKDGTTVIGVSLLSFDGEKLKTVYKFTNLDGDYWDTSDVSKICTHYVFESIEVGDGWALTCNGNKVFSGNIFGVISSKEIVDHHLHVLNNNANTYTPDNIKIHDIVTYTDYNGFSHKAIVTEVKKPKNYFDHGLIEVYMVGGDTQYFEHFTYTGWDRFLTVIEEY</sequence>
<dbReference type="RefSeq" id="YP_009101705.1">
    <property type="nucleotide sequence ID" value="NC_025447.1"/>
</dbReference>
<accession>A0A097EX66</accession>